<gene>
    <name evidence="1" type="ORF">LACBIDRAFT_304120</name>
</gene>
<organism evidence="2">
    <name type="scientific">Laccaria bicolor (strain S238N-H82 / ATCC MYA-4686)</name>
    <name type="common">Bicoloured deceiver</name>
    <name type="synonym">Laccaria laccata var. bicolor</name>
    <dbReference type="NCBI Taxonomy" id="486041"/>
    <lineage>
        <taxon>Eukaryota</taxon>
        <taxon>Fungi</taxon>
        <taxon>Dikarya</taxon>
        <taxon>Basidiomycota</taxon>
        <taxon>Agaricomycotina</taxon>
        <taxon>Agaricomycetes</taxon>
        <taxon>Agaricomycetidae</taxon>
        <taxon>Agaricales</taxon>
        <taxon>Agaricineae</taxon>
        <taxon>Hydnangiaceae</taxon>
        <taxon>Laccaria</taxon>
    </lineage>
</organism>
<dbReference type="GeneID" id="6080261"/>
<proteinExistence type="predicted"/>
<sequence>MIPISAFTRTHSFITFPPPTPPFPPRPVPNPFVGLAITTNCSRYSLHFPKYLTRSTSFPCAGTTLNFSLLFLVTSLATFVNSCVRPPTSPGPSFVRGDV</sequence>
<accession>B0DKZ8</accession>
<name>B0DKZ8_LACBS</name>
<protein>
    <submittedName>
        <fullName evidence="1">Predicted protein</fullName>
    </submittedName>
</protein>
<reference evidence="1 2" key="1">
    <citation type="journal article" date="2008" name="Nature">
        <title>The genome of Laccaria bicolor provides insights into mycorrhizal symbiosis.</title>
        <authorList>
            <person name="Martin F."/>
            <person name="Aerts A."/>
            <person name="Ahren D."/>
            <person name="Brun A."/>
            <person name="Danchin E.G.J."/>
            <person name="Duchaussoy F."/>
            <person name="Gibon J."/>
            <person name="Kohler A."/>
            <person name="Lindquist E."/>
            <person name="Pereda V."/>
            <person name="Salamov A."/>
            <person name="Shapiro H.J."/>
            <person name="Wuyts J."/>
            <person name="Blaudez D."/>
            <person name="Buee M."/>
            <person name="Brokstein P."/>
            <person name="Canbaeck B."/>
            <person name="Cohen D."/>
            <person name="Courty P.E."/>
            <person name="Coutinho P.M."/>
            <person name="Delaruelle C."/>
            <person name="Detter J.C."/>
            <person name="Deveau A."/>
            <person name="DiFazio S."/>
            <person name="Duplessis S."/>
            <person name="Fraissinet-Tachet L."/>
            <person name="Lucic E."/>
            <person name="Frey-Klett P."/>
            <person name="Fourrey C."/>
            <person name="Feussner I."/>
            <person name="Gay G."/>
            <person name="Grimwood J."/>
            <person name="Hoegger P.J."/>
            <person name="Jain P."/>
            <person name="Kilaru S."/>
            <person name="Labbe J."/>
            <person name="Lin Y.C."/>
            <person name="Legue V."/>
            <person name="Le Tacon F."/>
            <person name="Marmeisse R."/>
            <person name="Melayah D."/>
            <person name="Montanini B."/>
            <person name="Muratet M."/>
            <person name="Nehls U."/>
            <person name="Niculita-Hirzel H."/>
            <person name="Oudot-Le Secq M.P."/>
            <person name="Peter M."/>
            <person name="Quesneville H."/>
            <person name="Rajashekar B."/>
            <person name="Reich M."/>
            <person name="Rouhier N."/>
            <person name="Schmutz J."/>
            <person name="Yin T."/>
            <person name="Chalot M."/>
            <person name="Henrissat B."/>
            <person name="Kuees U."/>
            <person name="Lucas S."/>
            <person name="Van de Peer Y."/>
            <person name="Podila G.K."/>
            <person name="Polle A."/>
            <person name="Pukkila P.J."/>
            <person name="Richardson P.M."/>
            <person name="Rouze P."/>
            <person name="Sanders I.R."/>
            <person name="Stajich J.E."/>
            <person name="Tunlid A."/>
            <person name="Tuskan G."/>
            <person name="Grigoriev I.V."/>
        </authorList>
    </citation>
    <scope>NUCLEOTIDE SEQUENCE [LARGE SCALE GENOMIC DNA]</scope>
    <source>
        <strain evidence="2">S238N-H82 / ATCC MYA-4686</strain>
    </source>
</reference>
<dbReference type="HOGENOM" id="CLU_2320806_0_0_1"/>
<keyword evidence="2" id="KW-1185">Reference proteome</keyword>
<dbReference type="KEGG" id="lbc:LACBIDRAFT_304120"/>
<dbReference type="EMBL" id="DS547116">
    <property type="protein sequence ID" value="EDR04826.1"/>
    <property type="molecule type" value="Genomic_DNA"/>
</dbReference>
<dbReference type="OrthoDB" id="3107591at2759"/>
<dbReference type="AlphaFoldDB" id="B0DKZ8"/>
<dbReference type="InParanoid" id="B0DKZ8"/>
<dbReference type="RefSeq" id="XP_001884650.1">
    <property type="nucleotide sequence ID" value="XM_001884615.1"/>
</dbReference>
<evidence type="ECO:0000313" key="1">
    <source>
        <dbReference type="EMBL" id="EDR04826.1"/>
    </source>
</evidence>
<dbReference type="Proteomes" id="UP000001194">
    <property type="component" value="Unassembled WGS sequence"/>
</dbReference>
<evidence type="ECO:0000313" key="2">
    <source>
        <dbReference type="Proteomes" id="UP000001194"/>
    </source>
</evidence>